<keyword evidence="2" id="KW-0812">Transmembrane</keyword>
<dbReference type="RefSeq" id="WP_201919452.1">
    <property type="nucleotide sequence ID" value="NZ_BAABAX010000005.1"/>
</dbReference>
<proteinExistence type="predicted"/>
<feature type="transmembrane region" description="Helical" evidence="2">
    <location>
        <begin position="176"/>
        <end position="200"/>
    </location>
</feature>
<dbReference type="EMBL" id="JAERQJ010000003">
    <property type="protein sequence ID" value="MBL0683969.1"/>
    <property type="molecule type" value="Genomic_DNA"/>
</dbReference>
<protein>
    <submittedName>
        <fullName evidence="4">Helix-turn-helix transcriptional regulator</fullName>
    </submittedName>
</protein>
<comment type="caution">
    <text evidence="4">The sequence shown here is derived from an EMBL/GenBank/DDBJ whole genome shotgun (WGS) entry which is preliminary data.</text>
</comment>
<dbReference type="Gene3D" id="1.10.10.60">
    <property type="entry name" value="Homeodomain-like"/>
    <property type="match status" value="1"/>
</dbReference>
<sequence>MQSLEVIDFLLFLGISQGLFLAITIQFIKNKNKPANILLSVILVLAVIMLLGRIIFFRFLTIRMFQWTILIDAIIFLFGPLCYMYFRRLAFSENINFKLSWVHYIPVGIHVLFSFYVLWFGVEEFSEKLSSGFFKVPFLIIEGVGIISNFYYWILNVKLLKRYIKEEKNAISYKQSLVSFLKLFQLSVGVFLILWLVSFIVPRLLNYPIGFINYNSVWGAISIFIFVVGYYSLKEPQLFRVSLKKNKPETQQRLPETKIAFLEKEMKRLIEEEKMFLKPNLTLRDLSEELETSTHNISWYLNTISKSNFYDYINHYRIKEFLKKIENGEHHRHTILALSLESGFNSKSTFNKAFKFEMNDTPSNYIKKLKIA</sequence>
<feature type="transmembrane region" description="Helical" evidence="2">
    <location>
        <begin position="6"/>
        <end position="25"/>
    </location>
</feature>
<dbReference type="PANTHER" id="PTHR43280">
    <property type="entry name" value="ARAC-FAMILY TRANSCRIPTIONAL REGULATOR"/>
    <property type="match status" value="1"/>
</dbReference>
<evidence type="ECO:0000313" key="5">
    <source>
        <dbReference type="Proteomes" id="UP000651057"/>
    </source>
</evidence>
<evidence type="ECO:0000313" key="4">
    <source>
        <dbReference type="EMBL" id="MBL0683969.1"/>
    </source>
</evidence>
<dbReference type="GO" id="GO:0043565">
    <property type="term" value="F:sequence-specific DNA binding"/>
    <property type="evidence" value="ECO:0007669"/>
    <property type="project" value="InterPro"/>
</dbReference>
<name>A0A936ZQV3_9FLAO</name>
<feature type="transmembrane region" description="Helical" evidence="2">
    <location>
        <begin position="37"/>
        <end position="59"/>
    </location>
</feature>
<evidence type="ECO:0000256" key="1">
    <source>
        <dbReference type="ARBA" id="ARBA00023125"/>
    </source>
</evidence>
<evidence type="ECO:0000259" key="3">
    <source>
        <dbReference type="PROSITE" id="PS01124"/>
    </source>
</evidence>
<feature type="transmembrane region" description="Helical" evidence="2">
    <location>
        <begin position="212"/>
        <end position="233"/>
    </location>
</feature>
<dbReference type="GO" id="GO:0003700">
    <property type="term" value="F:DNA-binding transcription factor activity"/>
    <property type="evidence" value="ECO:0007669"/>
    <property type="project" value="InterPro"/>
</dbReference>
<dbReference type="Pfam" id="PF12833">
    <property type="entry name" value="HTH_18"/>
    <property type="match status" value="1"/>
</dbReference>
<keyword evidence="1" id="KW-0238">DNA-binding</keyword>
<feature type="transmembrane region" description="Helical" evidence="2">
    <location>
        <begin position="134"/>
        <end position="155"/>
    </location>
</feature>
<organism evidence="4 5">
    <name type="scientific">Aquimarina mytili</name>
    <dbReference type="NCBI Taxonomy" id="874423"/>
    <lineage>
        <taxon>Bacteria</taxon>
        <taxon>Pseudomonadati</taxon>
        <taxon>Bacteroidota</taxon>
        <taxon>Flavobacteriia</taxon>
        <taxon>Flavobacteriales</taxon>
        <taxon>Flavobacteriaceae</taxon>
        <taxon>Aquimarina</taxon>
    </lineage>
</organism>
<gene>
    <name evidence="4" type="ORF">JJQ60_10605</name>
</gene>
<evidence type="ECO:0000256" key="2">
    <source>
        <dbReference type="SAM" id="Phobius"/>
    </source>
</evidence>
<dbReference type="PROSITE" id="PS01124">
    <property type="entry name" value="HTH_ARAC_FAMILY_2"/>
    <property type="match status" value="1"/>
</dbReference>
<dbReference type="AlphaFoldDB" id="A0A936ZQV3"/>
<dbReference type="InterPro" id="IPR018060">
    <property type="entry name" value="HTH_AraC"/>
</dbReference>
<dbReference type="SMART" id="SM00342">
    <property type="entry name" value="HTH_ARAC"/>
    <property type="match status" value="1"/>
</dbReference>
<accession>A0A936ZQV3</accession>
<keyword evidence="5" id="KW-1185">Reference proteome</keyword>
<dbReference type="PANTHER" id="PTHR43280:SF29">
    <property type="entry name" value="ARAC-FAMILY TRANSCRIPTIONAL REGULATOR"/>
    <property type="match status" value="1"/>
</dbReference>
<keyword evidence="2" id="KW-1133">Transmembrane helix</keyword>
<keyword evidence="2" id="KW-0472">Membrane</keyword>
<feature type="transmembrane region" description="Helical" evidence="2">
    <location>
        <begin position="65"/>
        <end position="86"/>
    </location>
</feature>
<dbReference type="Proteomes" id="UP000651057">
    <property type="component" value="Unassembled WGS sequence"/>
</dbReference>
<feature type="transmembrane region" description="Helical" evidence="2">
    <location>
        <begin position="101"/>
        <end position="122"/>
    </location>
</feature>
<feature type="domain" description="HTH araC/xylS-type" evidence="3">
    <location>
        <begin position="256"/>
        <end position="368"/>
    </location>
</feature>
<reference evidence="4" key="1">
    <citation type="submission" date="2021-01" db="EMBL/GenBank/DDBJ databases">
        <authorList>
            <person name="Zhong Y.L."/>
        </authorList>
    </citation>
    <scope>NUCLEOTIDE SEQUENCE</scope>
    <source>
        <strain evidence="4">KCTC 23302</strain>
    </source>
</reference>